<accession>A0ABT2KTD8</accession>
<name>A0ABT2KTD8_9BACL</name>
<dbReference type="RefSeq" id="WP_034806892.1">
    <property type="nucleotide sequence ID" value="NZ_CP073101.1"/>
</dbReference>
<sequence length="123" mass="13943">MNGKITLGLISAFALVSFMFGLSLATFVDYRINEEQVVLERLTTHKKIGPAEILSTEVDFHLNGSNYALRFTDEPHITYWFSVAEREIQFDRIEALDPRDVGQRTALFEEMPPLAMESTTAAE</sequence>
<dbReference type="EMBL" id="JANIEK010000003">
    <property type="protein sequence ID" value="MCT4794237.1"/>
    <property type="molecule type" value="Genomic_DNA"/>
</dbReference>
<gene>
    <name evidence="1" type="ORF">NQG31_01710</name>
</gene>
<evidence type="ECO:0000313" key="2">
    <source>
        <dbReference type="Proteomes" id="UP001206821"/>
    </source>
</evidence>
<evidence type="ECO:0000313" key="1">
    <source>
        <dbReference type="EMBL" id="MCT4794237.1"/>
    </source>
</evidence>
<dbReference type="Proteomes" id="UP001206821">
    <property type="component" value="Unassembled WGS sequence"/>
</dbReference>
<comment type="caution">
    <text evidence="1">The sequence shown here is derived from an EMBL/GenBank/DDBJ whole genome shotgun (WGS) entry which is preliminary data.</text>
</comment>
<organism evidence="1 2">
    <name type="scientific">Exiguobacterium alkaliphilum</name>
    <dbReference type="NCBI Taxonomy" id="1428684"/>
    <lineage>
        <taxon>Bacteria</taxon>
        <taxon>Bacillati</taxon>
        <taxon>Bacillota</taxon>
        <taxon>Bacilli</taxon>
        <taxon>Bacillales</taxon>
        <taxon>Bacillales Family XII. Incertae Sedis</taxon>
        <taxon>Exiguobacterium</taxon>
    </lineage>
</organism>
<reference evidence="1 2" key="1">
    <citation type="submission" date="2022-07" db="EMBL/GenBank/DDBJ databases">
        <title>Genomic and pangenome structural analysis of the polyextremophile Exiguobacterium.</title>
        <authorList>
            <person name="Shen L."/>
        </authorList>
    </citation>
    <scope>NUCLEOTIDE SEQUENCE [LARGE SCALE GENOMIC DNA]</scope>
    <source>
        <strain evidence="1 2">12_1</strain>
    </source>
</reference>
<protein>
    <recommendedName>
        <fullName evidence="3">DUF3139 domain-containing protein</fullName>
    </recommendedName>
</protein>
<keyword evidence="2" id="KW-1185">Reference proteome</keyword>
<evidence type="ECO:0008006" key="3">
    <source>
        <dbReference type="Google" id="ProtNLM"/>
    </source>
</evidence>
<proteinExistence type="predicted"/>